<name>A0A1I3ARQ2_9PLAN</name>
<dbReference type="CDD" id="cd06464">
    <property type="entry name" value="ACD_sHsps-like"/>
    <property type="match status" value="1"/>
</dbReference>
<dbReference type="STRING" id="1576369.SAMN05421753_10122"/>
<dbReference type="InterPro" id="IPR008978">
    <property type="entry name" value="HSP20-like_chaperone"/>
</dbReference>
<evidence type="ECO:0000313" key="4">
    <source>
        <dbReference type="EMBL" id="SFH52703.1"/>
    </source>
</evidence>
<dbReference type="EMBL" id="FOQD01000001">
    <property type="protein sequence ID" value="SFH52703.1"/>
    <property type="molecule type" value="Genomic_DNA"/>
</dbReference>
<sequence length="168" mass="18830">MNPSTPKERSIKNWLPPTSFGALRQEVNDLVENLLGDSMPNFRGDQVPRVDVSETADFVEVVADVPGFKTEEVSVDLADNHLILTGQHPEQPTASTEARRFHRIERRMSSFTRSVLLPCPVDDTRVEAELKDGILSVRLPKREDVRRRRVPIRGAESTGTVTDPGVNF</sequence>
<dbReference type="Gene3D" id="2.60.40.790">
    <property type="match status" value="1"/>
</dbReference>
<feature type="domain" description="SHSP" evidence="3">
    <location>
        <begin position="41"/>
        <end position="155"/>
    </location>
</feature>
<dbReference type="SUPFAM" id="SSF49764">
    <property type="entry name" value="HSP20-like chaperones"/>
    <property type="match status" value="1"/>
</dbReference>
<dbReference type="PROSITE" id="PS01031">
    <property type="entry name" value="SHSP"/>
    <property type="match status" value="1"/>
</dbReference>
<accession>A0A1I3ARQ2</accession>
<comment type="similarity">
    <text evidence="1 2">Belongs to the small heat shock protein (HSP20) family.</text>
</comment>
<dbReference type="RefSeq" id="WP_175516916.1">
    <property type="nucleotide sequence ID" value="NZ_FOQD01000001.1"/>
</dbReference>
<reference evidence="5" key="1">
    <citation type="submission" date="2016-10" db="EMBL/GenBank/DDBJ databases">
        <authorList>
            <person name="Varghese N."/>
            <person name="Submissions S."/>
        </authorList>
    </citation>
    <scope>NUCLEOTIDE SEQUENCE [LARGE SCALE GENOMIC DNA]</scope>
    <source>
        <strain evidence="5">DSM 26348</strain>
    </source>
</reference>
<gene>
    <name evidence="4" type="ORF">SAMN05421753_10122</name>
</gene>
<dbReference type="AlphaFoldDB" id="A0A1I3ARQ2"/>
<dbReference type="InterPro" id="IPR031107">
    <property type="entry name" value="Small_HSP"/>
</dbReference>
<evidence type="ECO:0000259" key="3">
    <source>
        <dbReference type="PROSITE" id="PS01031"/>
    </source>
</evidence>
<evidence type="ECO:0000256" key="1">
    <source>
        <dbReference type="PROSITE-ProRule" id="PRU00285"/>
    </source>
</evidence>
<protein>
    <submittedName>
        <fullName evidence="4">HSP20 family protein</fullName>
    </submittedName>
</protein>
<dbReference type="Proteomes" id="UP000199518">
    <property type="component" value="Unassembled WGS sequence"/>
</dbReference>
<keyword evidence="5" id="KW-1185">Reference proteome</keyword>
<organism evidence="4 5">
    <name type="scientific">Planctomicrobium piriforme</name>
    <dbReference type="NCBI Taxonomy" id="1576369"/>
    <lineage>
        <taxon>Bacteria</taxon>
        <taxon>Pseudomonadati</taxon>
        <taxon>Planctomycetota</taxon>
        <taxon>Planctomycetia</taxon>
        <taxon>Planctomycetales</taxon>
        <taxon>Planctomycetaceae</taxon>
        <taxon>Planctomicrobium</taxon>
    </lineage>
</organism>
<proteinExistence type="inferred from homology"/>
<evidence type="ECO:0000313" key="5">
    <source>
        <dbReference type="Proteomes" id="UP000199518"/>
    </source>
</evidence>
<dbReference type="PANTHER" id="PTHR11527">
    <property type="entry name" value="HEAT-SHOCK PROTEIN 20 FAMILY MEMBER"/>
    <property type="match status" value="1"/>
</dbReference>
<dbReference type="Pfam" id="PF00011">
    <property type="entry name" value="HSP20"/>
    <property type="match status" value="1"/>
</dbReference>
<dbReference type="InterPro" id="IPR002068">
    <property type="entry name" value="A-crystallin/Hsp20_dom"/>
</dbReference>
<evidence type="ECO:0000256" key="2">
    <source>
        <dbReference type="RuleBase" id="RU003616"/>
    </source>
</evidence>